<feature type="coiled-coil region" evidence="11">
    <location>
        <begin position="202"/>
        <end position="229"/>
    </location>
</feature>
<evidence type="ECO:0000256" key="6">
    <source>
        <dbReference type="ARBA" id="ARBA00023242"/>
    </source>
</evidence>
<keyword evidence="4 10" id="KW-0698">rRNA processing</keyword>
<evidence type="ECO:0000256" key="3">
    <source>
        <dbReference type="ARBA" id="ARBA00022517"/>
    </source>
</evidence>
<comment type="similarity">
    <text evidence="2 10">Belongs to the RRP36 family.</text>
</comment>
<comment type="subcellular location">
    <subcellularLocation>
        <location evidence="1 10">Nucleus</location>
        <location evidence="1 10">Nucleolus</location>
    </subcellularLocation>
</comment>
<dbReference type="AlphaFoldDB" id="A0AA35NF63"/>
<keyword evidence="3 10" id="KW-0690">Ribosome biogenesis</keyword>
<dbReference type="Proteomes" id="UP001161438">
    <property type="component" value="Chromosome 15"/>
</dbReference>
<evidence type="ECO:0000256" key="11">
    <source>
        <dbReference type="SAM" id="Coils"/>
    </source>
</evidence>
<keyword evidence="5 11" id="KW-0175">Coiled coil</keyword>
<dbReference type="GO" id="GO:0030686">
    <property type="term" value="C:90S preribosome"/>
    <property type="evidence" value="ECO:0007669"/>
    <property type="project" value="TreeGrafter"/>
</dbReference>
<evidence type="ECO:0000256" key="8">
    <source>
        <dbReference type="ARBA" id="ARBA00025053"/>
    </source>
</evidence>
<evidence type="ECO:0000256" key="9">
    <source>
        <dbReference type="ARBA" id="ARBA00025910"/>
    </source>
</evidence>
<comment type="subunit">
    <text evidence="9">Associates with 90S and pre-40S pre-ribosomal particles. Interacts with CKA1, CKA2, CKB1, CKB2, PWP2, UTP15, UTP17 and UTP22.</text>
</comment>
<gene>
    <name evidence="13" type="primary">SMKI15G4200</name>
    <name evidence="13" type="ORF">SMKI_15G4200</name>
</gene>
<dbReference type="GO" id="GO:0000462">
    <property type="term" value="P:maturation of SSU-rRNA from tricistronic rRNA transcript (SSU-rRNA, 5.8S rRNA, LSU-rRNA)"/>
    <property type="evidence" value="ECO:0007669"/>
    <property type="project" value="TreeGrafter"/>
</dbReference>
<organism evidence="13 14">
    <name type="scientific">Saccharomyces mikatae IFO 1815</name>
    <dbReference type="NCBI Taxonomy" id="226126"/>
    <lineage>
        <taxon>Eukaryota</taxon>
        <taxon>Fungi</taxon>
        <taxon>Dikarya</taxon>
        <taxon>Ascomycota</taxon>
        <taxon>Saccharomycotina</taxon>
        <taxon>Saccharomycetes</taxon>
        <taxon>Saccharomycetales</taxon>
        <taxon>Saccharomycetaceae</taxon>
        <taxon>Saccharomyces</taxon>
    </lineage>
</organism>
<feature type="compositionally biased region" description="Acidic residues" evidence="12">
    <location>
        <begin position="85"/>
        <end position="108"/>
    </location>
</feature>
<protein>
    <recommendedName>
        <fullName evidence="10">rRNA biogenesis protein RRP36</fullName>
    </recommendedName>
</protein>
<dbReference type="RefSeq" id="XP_056079691.1">
    <property type="nucleotide sequence ID" value="XM_056225922.1"/>
</dbReference>
<proteinExistence type="inferred from homology"/>
<dbReference type="PANTHER" id="PTHR21738">
    <property type="entry name" value="RIBOSOMAL RNA PROCESSING PROTEIN 36 HOMOLOG"/>
    <property type="match status" value="1"/>
</dbReference>
<evidence type="ECO:0000256" key="12">
    <source>
        <dbReference type="SAM" id="MobiDB-lite"/>
    </source>
</evidence>
<evidence type="ECO:0000313" key="13">
    <source>
        <dbReference type="EMBL" id="CAI4036572.1"/>
    </source>
</evidence>
<comment type="function">
    <text evidence="8 10">Component of the 90S pre-ribosome involved in the maturation of rRNAs. Required for early cleavages of the pre-RNAs in the 40S ribosomal subunit maturation pathway.</text>
</comment>
<keyword evidence="7 10" id="KW-0687">Ribonucleoprotein</keyword>
<feature type="compositionally biased region" description="Basic residues" evidence="12">
    <location>
        <begin position="113"/>
        <end position="124"/>
    </location>
</feature>
<dbReference type="GeneID" id="80921480"/>
<keyword evidence="14" id="KW-1185">Reference proteome</keyword>
<dbReference type="InterPro" id="IPR009292">
    <property type="entry name" value="RRP36"/>
</dbReference>
<evidence type="ECO:0000256" key="10">
    <source>
        <dbReference type="RuleBase" id="RU368027"/>
    </source>
</evidence>
<sequence length="300" mass="36164">MSYYFKNLKPDLDSDVGEDEENLLEDIMAERNKQKIEDQESSDDELKTLSFGSLKKAESLMDEEDLKVKKPVYKKAVATTYKEESFDEEDDSEDISDQEAGFFEEDSEDGSHHGQKVSKKKRKHAPVEQSSKKRAPRVRNIPGLEIPRNRRSNLYQDIRFDKSTGKAVDTSVIRKRYQFLDEYREKEIEELQKILKDRKFLSKIDQEDREEMEQRLKSMKSRLQSMKNKDLERDILKEYENDINKDNSTRYHLRKSEKRKVVQKWKYDHMKTKQREKVMERKRKKRLGKEFKQFEFHNRR</sequence>
<evidence type="ECO:0000256" key="7">
    <source>
        <dbReference type="ARBA" id="ARBA00023274"/>
    </source>
</evidence>
<dbReference type="EMBL" id="OX365771">
    <property type="protein sequence ID" value="CAI4036572.1"/>
    <property type="molecule type" value="Genomic_DNA"/>
</dbReference>
<dbReference type="GO" id="GO:0005730">
    <property type="term" value="C:nucleolus"/>
    <property type="evidence" value="ECO:0007669"/>
    <property type="project" value="UniProtKB-SubCell"/>
</dbReference>
<reference evidence="13" key="1">
    <citation type="submission" date="2022-10" db="EMBL/GenBank/DDBJ databases">
        <authorList>
            <person name="Byrne P K."/>
        </authorList>
    </citation>
    <scope>NUCLEOTIDE SEQUENCE</scope>
    <source>
        <strain evidence="13">IFO1815</strain>
    </source>
</reference>
<evidence type="ECO:0000256" key="5">
    <source>
        <dbReference type="ARBA" id="ARBA00023054"/>
    </source>
</evidence>
<evidence type="ECO:0000256" key="1">
    <source>
        <dbReference type="ARBA" id="ARBA00004604"/>
    </source>
</evidence>
<accession>A0AA35NF63</accession>
<keyword evidence="6 10" id="KW-0539">Nucleus</keyword>
<feature type="region of interest" description="Disordered" evidence="12">
    <location>
        <begin position="79"/>
        <end position="147"/>
    </location>
</feature>
<evidence type="ECO:0000256" key="4">
    <source>
        <dbReference type="ARBA" id="ARBA00022552"/>
    </source>
</evidence>
<feature type="region of interest" description="Disordered" evidence="12">
    <location>
        <begin position="32"/>
        <end position="54"/>
    </location>
</feature>
<name>A0AA35NF63_SACMI</name>
<dbReference type="PANTHER" id="PTHR21738:SF0">
    <property type="entry name" value="RIBOSOMAL RNA PROCESSING PROTEIN 36 HOMOLOG"/>
    <property type="match status" value="1"/>
</dbReference>
<evidence type="ECO:0000256" key="2">
    <source>
        <dbReference type="ARBA" id="ARBA00009418"/>
    </source>
</evidence>
<dbReference type="Pfam" id="PF06102">
    <property type="entry name" value="RRP36"/>
    <property type="match status" value="1"/>
</dbReference>
<evidence type="ECO:0000313" key="14">
    <source>
        <dbReference type="Proteomes" id="UP001161438"/>
    </source>
</evidence>